<reference evidence="2 3" key="1">
    <citation type="submission" date="2014-04" db="EMBL/GenBank/DDBJ databases">
        <authorList>
            <consortium name="DOE Joint Genome Institute"/>
            <person name="Kuo A."/>
            <person name="Girlanda M."/>
            <person name="Perotto S."/>
            <person name="Kohler A."/>
            <person name="Nagy L.G."/>
            <person name="Floudas D."/>
            <person name="Copeland A."/>
            <person name="Barry K.W."/>
            <person name="Cichocki N."/>
            <person name="Veneault-Fourrey C."/>
            <person name="LaButti K."/>
            <person name="Lindquist E.A."/>
            <person name="Lipzen A."/>
            <person name="Lundell T."/>
            <person name="Morin E."/>
            <person name="Murat C."/>
            <person name="Sun H."/>
            <person name="Tunlid A."/>
            <person name="Henrissat B."/>
            <person name="Grigoriev I.V."/>
            <person name="Hibbett D.S."/>
            <person name="Martin F."/>
            <person name="Nordberg H.P."/>
            <person name="Cantor M.N."/>
            <person name="Hua S.X."/>
        </authorList>
    </citation>
    <scope>NUCLEOTIDE SEQUENCE [LARGE SCALE GENOMIC DNA]</scope>
    <source>
        <strain evidence="2 3">MUT 4182</strain>
    </source>
</reference>
<sequence>MQDPTTMLEMGDLTAVSRRTPRTISDTDLLARDDPTPQSTTKSGEPLPCDPQSAGPPGAADERSNTPPPNSGRTDGR</sequence>
<reference evidence="3" key="2">
    <citation type="submission" date="2015-01" db="EMBL/GenBank/DDBJ databases">
        <title>Evolutionary Origins and Diversification of the Mycorrhizal Mutualists.</title>
        <authorList>
            <consortium name="DOE Joint Genome Institute"/>
            <consortium name="Mycorrhizal Genomics Consortium"/>
            <person name="Kohler A."/>
            <person name="Kuo A."/>
            <person name="Nagy L.G."/>
            <person name="Floudas D."/>
            <person name="Copeland A."/>
            <person name="Barry K.W."/>
            <person name="Cichocki N."/>
            <person name="Veneault-Fourrey C."/>
            <person name="LaButti K."/>
            <person name="Lindquist E.A."/>
            <person name="Lipzen A."/>
            <person name="Lundell T."/>
            <person name="Morin E."/>
            <person name="Murat C."/>
            <person name="Riley R."/>
            <person name="Ohm R."/>
            <person name="Sun H."/>
            <person name="Tunlid A."/>
            <person name="Henrissat B."/>
            <person name="Grigoriev I.V."/>
            <person name="Hibbett D.S."/>
            <person name="Martin F."/>
        </authorList>
    </citation>
    <scope>NUCLEOTIDE SEQUENCE [LARGE SCALE GENOMIC DNA]</scope>
    <source>
        <strain evidence="3">MUT 4182</strain>
    </source>
</reference>
<dbReference type="AlphaFoldDB" id="A0A0C3Q438"/>
<gene>
    <name evidence="2" type="ORF">M407DRAFT_246723</name>
</gene>
<keyword evidence="3" id="KW-1185">Reference proteome</keyword>
<dbReference type="HOGENOM" id="CLU_2639931_0_0_1"/>
<organism evidence="2 3">
    <name type="scientific">Tulasnella calospora MUT 4182</name>
    <dbReference type="NCBI Taxonomy" id="1051891"/>
    <lineage>
        <taxon>Eukaryota</taxon>
        <taxon>Fungi</taxon>
        <taxon>Dikarya</taxon>
        <taxon>Basidiomycota</taxon>
        <taxon>Agaricomycotina</taxon>
        <taxon>Agaricomycetes</taxon>
        <taxon>Cantharellales</taxon>
        <taxon>Tulasnellaceae</taxon>
        <taxon>Tulasnella</taxon>
    </lineage>
</organism>
<accession>A0A0C3Q438</accession>
<evidence type="ECO:0000313" key="2">
    <source>
        <dbReference type="EMBL" id="KIO17514.1"/>
    </source>
</evidence>
<dbReference type="EMBL" id="KN823374">
    <property type="protein sequence ID" value="KIO17514.1"/>
    <property type="molecule type" value="Genomic_DNA"/>
</dbReference>
<name>A0A0C3Q438_9AGAM</name>
<feature type="region of interest" description="Disordered" evidence="1">
    <location>
        <begin position="1"/>
        <end position="77"/>
    </location>
</feature>
<dbReference type="Proteomes" id="UP000054248">
    <property type="component" value="Unassembled WGS sequence"/>
</dbReference>
<proteinExistence type="predicted"/>
<protein>
    <submittedName>
        <fullName evidence="2">Uncharacterized protein</fullName>
    </submittedName>
</protein>
<evidence type="ECO:0000313" key="3">
    <source>
        <dbReference type="Proteomes" id="UP000054248"/>
    </source>
</evidence>
<evidence type="ECO:0000256" key="1">
    <source>
        <dbReference type="SAM" id="MobiDB-lite"/>
    </source>
</evidence>